<accession>B0C5P4</accession>
<dbReference type="InterPro" id="IPR000290">
    <property type="entry name" value="Colicin_pyocin"/>
</dbReference>
<protein>
    <recommendedName>
        <fullName evidence="5">Colicin immunity protein / pyocin immunity protein</fullName>
    </recommendedName>
</protein>
<dbReference type="AlphaFoldDB" id="B0C5P4"/>
<dbReference type="KEGG" id="amr:AM1_3778"/>
<dbReference type="RefSeq" id="WP_012164140.1">
    <property type="nucleotide sequence ID" value="NC_009925.1"/>
</dbReference>
<reference evidence="3 4" key="1">
    <citation type="journal article" date="2008" name="Proc. Natl. Acad. Sci. U.S.A.">
        <title>Niche adaptation and genome expansion in the chlorophyll d-producing cyanobacterium Acaryochloris marina.</title>
        <authorList>
            <person name="Swingley W.D."/>
            <person name="Chen M."/>
            <person name="Cheung P.C."/>
            <person name="Conrad A.L."/>
            <person name="Dejesa L.C."/>
            <person name="Hao J."/>
            <person name="Honchak B.M."/>
            <person name="Karbach L.E."/>
            <person name="Kurdoglu A."/>
            <person name="Lahiri S."/>
            <person name="Mastrian S.D."/>
            <person name="Miyashita H."/>
            <person name="Page L."/>
            <person name="Ramakrishna P."/>
            <person name="Satoh S."/>
            <person name="Sattley W.M."/>
            <person name="Shimada Y."/>
            <person name="Taylor H.L."/>
            <person name="Tomo T."/>
            <person name="Tsuchiya T."/>
            <person name="Wang Z.T."/>
            <person name="Raymond J."/>
            <person name="Mimuro M."/>
            <person name="Blankenship R.E."/>
            <person name="Touchman J.W."/>
        </authorList>
    </citation>
    <scope>NUCLEOTIDE SEQUENCE [LARGE SCALE GENOMIC DNA]</scope>
    <source>
        <strain evidence="4">MBIC 11017</strain>
    </source>
</reference>
<dbReference type="Gene3D" id="1.10.1200.20">
    <property type="entry name" value="Colicin E immunity protein"/>
    <property type="match status" value="1"/>
</dbReference>
<name>B0C5P4_ACAM1</name>
<dbReference type="HOGENOM" id="CLU_174792_1_1_3"/>
<evidence type="ECO:0008006" key="5">
    <source>
        <dbReference type="Google" id="ProtNLM"/>
    </source>
</evidence>
<keyword evidence="4" id="KW-1185">Reference proteome</keyword>
<dbReference type="TCDB" id="8.B.24.5.3">
    <property type="family name" value="the colicin immunity protein (colip) functional family"/>
</dbReference>
<comment type="similarity">
    <text evidence="1">Belongs to the colicins ColE2/ColE8/ColE9 and pyocins S1/S2 family.</text>
</comment>
<gene>
    <name evidence="3" type="ordered locus">AM1_3778</name>
</gene>
<dbReference type="Pfam" id="PF01320">
    <property type="entry name" value="Colicin_Pyocin"/>
    <property type="match status" value="1"/>
</dbReference>
<evidence type="ECO:0000313" key="4">
    <source>
        <dbReference type="Proteomes" id="UP000000268"/>
    </source>
</evidence>
<evidence type="ECO:0000256" key="1">
    <source>
        <dbReference type="ARBA" id="ARBA00009346"/>
    </source>
</evidence>
<dbReference type="GO" id="GO:0030153">
    <property type="term" value="P:bacteriocin immunity"/>
    <property type="evidence" value="ECO:0007669"/>
    <property type="project" value="UniProtKB-KW"/>
</dbReference>
<organism evidence="3 4">
    <name type="scientific">Acaryochloris marina (strain MBIC 11017)</name>
    <dbReference type="NCBI Taxonomy" id="329726"/>
    <lineage>
        <taxon>Bacteria</taxon>
        <taxon>Bacillati</taxon>
        <taxon>Cyanobacteriota</taxon>
        <taxon>Cyanophyceae</taxon>
        <taxon>Acaryochloridales</taxon>
        <taxon>Acaryochloridaceae</taxon>
        <taxon>Acaryochloris</taxon>
    </lineage>
</organism>
<dbReference type="Proteomes" id="UP000000268">
    <property type="component" value="Chromosome"/>
</dbReference>
<dbReference type="OrthoDB" id="6555806at2"/>
<dbReference type="EMBL" id="CP000828">
    <property type="protein sequence ID" value="ABW28765.1"/>
    <property type="molecule type" value="Genomic_DNA"/>
</dbReference>
<proteinExistence type="inferred from homology"/>
<sequence>MIFPEDPSRDELIRIVQLIIESKGTETELDQMLDWVETYSPHPNVSDLIFYPEDSDSLTAENIVDKIFQYRPIITSSFSTEAL</sequence>
<dbReference type="InterPro" id="IPR035900">
    <property type="entry name" value="Colicin_E_sf"/>
</dbReference>
<dbReference type="SUPFAM" id="SSF47345">
    <property type="entry name" value="Colicin E immunity proteins"/>
    <property type="match status" value="1"/>
</dbReference>
<keyword evidence="2" id="KW-0079">Bacteriocin immunity</keyword>
<evidence type="ECO:0000256" key="2">
    <source>
        <dbReference type="ARBA" id="ARBA00023025"/>
    </source>
</evidence>
<dbReference type="CDD" id="cd16363">
    <property type="entry name" value="Col_Im_like"/>
    <property type="match status" value="1"/>
</dbReference>
<dbReference type="STRING" id="329726.AM1_3778"/>
<dbReference type="GO" id="GO:0015643">
    <property type="term" value="F:toxic substance binding"/>
    <property type="evidence" value="ECO:0007669"/>
    <property type="project" value="InterPro"/>
</dbReference>
<evidence type="ECO:0000313" key="3">
    <source>
        <dbReference type="EMBL" id="ABW28765.1"/>
    </source>
</evidence>